<feature type="transmembrane region" description="Helical" evidence="1">
    <location>
        <begin position="424"/>
        <end position="442"/>
    </location>
</feature>
<feature type="transmembrane region" description="Helical" evidence="1">
    <location>
        <begin position="62"/>
        <end position="80"/>
    </location>
</feature>
<feature type="transmembrane region" description="Helical" evidence="1">
    <location>
        <begin position="175"/>
        <end position="197"/>
    </location>
</feature>
<dbReference type="Proteomes" id="UP000004394">
    <property type="component" value="Unassembled WGS sequence"/>
</dbReference>
<proteinExistence type="predicted"/>
<accession>E0NTF6</accession>
<dbReference type="RefSeq" id="WP_006949573.1">
    <property type="nucleotide sequence ID" value="NZ_GL397214.1"/>
</dbReference>
<organism evidence="2 3">
    <name type="scientific">Hoylesella marshii DSM 16973 = JCM 13450</name>
    <dbReference type="NCBI Taxonomy" id="862515"/>
    <lineage>
        <taxon>Bacteria</taxon>
        <taxon>Pseudomonadati</taxon>
        <taxon>Bacteroidota</taxon>
        <taxon>Bacteroidia</taxon>
        <taxon>Bacteroidales</taxon>
        <taxon>Prevotellaceae</taxon>
        <taxon>Hoylesella</taxon>
    </lineage>
</organism>
<evidence type="ECO:0000313" key="3">
    <source>
        <dbReference type="Proteomes" id="UP000004394"/>
    </source>
</evidence>
<comment type="caution">
    <text evidence="2">The sequence shown here is derived from an EMBL/GenBank/DDBJ whole genome shotgun (WGS) entry which is preliminary data.</text>
</comment>
<feature type="transmembrane region" description="Helical" evidence="1">
    <location>
        <begin position="146"/>
        <end position="163"/>
    </location>
</feature>
<keyword evidence="1" id="KW-0812">Transmembrane</keyword>
<dbReference type="eggNOG" id="ENOG502Z9AR">
    <property type="taxonomic scope" value="Bacteria"/>
</dbReference>
<gene>
    <name evidence="2" type="ORF">HMPREF0658_1458</name>
</gene>
<dbReference type="HOGENOM" id="CLU_035112_0_0_10"/>
<protein>
    <recommendedName>
        <fullName evidence="4">Glycosyltransferase RgtA/B/C/D-like domain-containing protein</fullName>
    </recommendedName>
</protein>
<dbReference type="BioCyc" id="PMAR862515-HMP:GMOO-1481-MONOMER"/>
<feature type="transmembrane region" description="Helical" evidence="1">
    <location>
        <begin position="268"/>
        <end position="289"/>
    </location>
</feature>
<dbReference type="STRING" id="862515.HMPREF0658_1458"/>
<feature type="transmembrane region" description="Helical" evidence="1">
    <location>
        <begin position="370"/>
        <end position="391"/>
    </location>
</feature>
<dbReference type="AlphaFoldDB" id="E0NTF6"/>
<reference evidence="2" key="1">
    <citation type="submission" date="2010-07" db="EMBL/GenBank/DDBJ databases">
        <authorList>
            <person name="Muzny D."/>
            <person name="Qin X."/>
            <person name="Deng J."/>
            <person name="Jiang H."/>
            <person name="Liu Y."/>
            <person name="Qu J."/>
            <person name="Song X.-Z."/>
            <person name="Zhang L."/>
            <person name="Thornton R."/>
            <person name="Coyle M."/>
            <person name="Francisco L."/>
            <person name="Jackson L."/>
            <person name="Javaid M."/>
            <person name="Korchina V."/>
            <person name="Kovar C."/>
            <person name="Mata R."/>
            <person name="Mathew T."/>
            <person name="Ngo R."/>
            <person name="Nguyen L."/>
            <person name="Nguyen N."/>
            <person name="Okwuonu G."/>
            <person name="Ongeri F."/>
            <person name="Pham C."/>
            <person name="Simmons D."/>
            <person name="Wilczek-Boney K."/>
            <person name="Hale W."/>
            <person name="Jakkamsetti A."/>
            <person name="Pham P."/>
            <person name="Ruth R."/>
            <person name="San Lucas F."/>
            <person name="Warren J."/>
            <person name="Zhang J."/>
            <person name="Zhao Z."/>
            <person name="Zhou C."/>
            <person name="Zhu D."/>
            <person name="Lee S."/>
            <person name="Bess C."/>
            <person name="Blankenburg K."/>
            <person name="Forbes L."/>
            <person name="Fu Q."/>
            <person name="Gubbala S."/>
            <person name="Hirani K."/>
            <person name="Jayaseelan J.C."/>
            <person name="Lara F."/>
            <person name="Munidasa M."/>
            <person name="Palculict T."/>
            <person name="Patil S."/>
            <person name="Pu L.-L."/>
            <person name="Saada N."/>
            <person name="Tang L."/>
            <person name="Weissenberger G."/>
            <person name="Zhu Y."/>
            <person name="Hemphill L."/>
            <person name="Shang Y."/>
            <person name="Youmans B."/>
            <person name="Ayvaz T."/>
            <person name="Ross M."/>
            <person name="Santibanez J."/>
            <person name="Aqrawi P."/>
            <person name="Gross S."/>
            <person name="Joshi V."/>
            <person name="Fowler G."/>
            <person name="Nazareth L."/>
            <person name="Reid J."/>
            <person name="Worley K."/>
            <person name="Petrosino J."/>
            <person name="Highlander S."/>
            <person name="Gibbs R."/>
        </authorList>
    </citation>
    <scope>NUCLEOTIDE SEQUENCE [LARGE SCALE GENOMIC DNA]</scope>
    <source>
        <strain evidence="2">DSM 16973</strain>
    </source>
</reference>
<evidence type="ECO:0000313" key="2">
    <source>
        <dbReference type="EMBL" id="EFM01623.1"/>
    </source>
</evidence>
<dbReference type="EMBL" id="AEEI01000049">
    <property type="protein sequence ID" value="EFM01623.1"/>
    <property type="molecule type" value="Genomic_DNA"/>
</dbReference>
<name>E0NTF6_9BACT</name>
<evidence type="ECO:0008006" key="4">
    <source>
        <dbReference type="Google" id="ProtNLM"/>
    </source>
</evidence>
<feature type="transmembrane region" description="Helical" evidence="1">
    <location>
        <begin position="454"/>
        <end position="474"/>
    </location>
</feature>
<keyword evidence="1" id="KW-0472">Membrane</keyword>
<evidence type="ECO:0000256" key="1">
    <source>
        <dbReference type="SAM" id="Phobius"/>
    </source>
</evidence>
<feature type="transmembrane region" description="Helical" evidence="1">
    <location>
        <begin position="33"/>
        <end position="50"/>
    </location>
</feature>
<sequence>MPQTFRHIAVLLYATLFYTVFLSGLSWLVGGTITLFHLPLSFLFGCLFFGKETGRHVREIASALIIIIVSIGLSALIYDYSADGQWYHMPAAYALSHGWNPVYESHNPIIADVHTANLWIDHYCKGIETMAATIVAVTGNVESGKAVNLIMLTATFLLLCDFLSSDFPLKSKRKILFYAFVLALSPIVACELFTFYIDWVTYYSVVWLFIILYRLNRKPNHRLLYLLFMTIFIGGSTKLNITFWMGYFVFFFLIFLWVKKKRALMKQVFLTAMLSVVSMLFIACFNPFITNFKDHHNPIYPFGDKQLGAPVTSAIISGCQPRYIVNEPRVKQVFIGLTARPNGGYRSAYIPPYKITATNIMKSGAMTANVGGGGLFFVDILLLSIILLLLCRNHPARKPVLLTTAILFLAQFVLPYGSCYRYVPFVYLIPLLFMLYSELAGFRWRGARYIRRGLYVLVLLNITLDTAIATGFGIRHTYIIRTYVEKIRQQPKAATFKTTNWSFIHKVYGGNVEDTTITNPSKASRFVPIPHQKGDSIWVDATKITPLPSFKNPLLKKVMEL</sequence>
<feature type="transmembrane region" description="Helical" evidence="1">
    <location>
        <begin position="400"/>
        <end position="418"/>
    </location>
</feature>
<feature type="transmembrane region" description="Helical" evidence="1">
    <location>
        <begin position="7"/>
        <end position="27"/>
    </location>
</feature>
<keyword evidence="3" id="KW-1185">Reference proteome</keyword>
<feature type="transmembrane region" description="Helical" evidence="1">
    <location>
        <begin position="223"/>
        <end position="256"/>
    </location>
</feature>
<keyword evidence="1" id="KW-1133">Transmembrane helix</keyword>